<accession>A4U2U4</accession>
<dbReference type="GO" id="GO:0004803">
    <property type="term" value="F:transposase activity"/>
    <property type="evidence" value="ECO:0007669"/>
    <property type="project" value="InterPro"/>
</dbReference>
<dbReference type="GO" id="GO:0006313">
    <property type="term" value="P:DNA transposition"/>
    <property type="evidence" value="ECO:0007669"/>
    <property type="project" value="InterPro"/>
</dbReference>
<sequence>MNTKIHLAVDGEGRPVRFILTVGQVNDGTQALALLGDATPRYFLADKGYDSHAILDAVEAYGAQPIIPQCSCMKRNLVERAINKLKHFRQIATRYDRKIANFMAFLWLATLPVWCT</sequence>
<dbReference type="EMBL" id="CU459003">
    <property type="protein sequence ID" value="CAM77201.1"/>
    <property type="molecule type" value="Genomic_DNA"/>
</dbReference>
<feature type="domain" description="Transposase IS4-like" evidence="1">
    <location>
        <begin position="3"/>
        <end position="69"/>
    </location>
</feature>
<organism evidence="2">
    <name type="scientific">Magnetospirillum gryphiswaldense</name>
    <dbReference type="NCBI Taxonomy" id="55518"/>
    <lineage>
        <taxon>Bacteria</taxon>
        <taxon>Pseudomonadati</taxon>
        <taxon>Pseudomonadota</taxon>
        <taxon>Alphaproteobacteria</taxon>
        <taxon>Rhodospirillales</taxon>
        <taxon>Rhodospirillaceae</taxon>
        <taxon>Magnetospirillum</taxon>
    </lineage>
</organism>
<reference evidence="2" key="1">
    <citation type="journal article" date="2007" name="J. Bacteriol.">
        <title>Comparative genome analysis of four magnetotactic bacteria reveals a complex set of group-specific genes implicated in magnetosome biomineralization and function.</title>
        <authorList>
            <person name="Richter M."/>
            <person name="Kube M."/>
            <person name="Bazylinski D.A."/>
            <person name="Lombardot T."/>
            <person name="Gloeckner F.O."/>
            <person name="Reinhardt R."/>
            <person name="Schueler D."/>
        </authorList>
    </citation>
    <scope>NUCLEOTIDE SEQUENCE</scope>
    <source>
        <strain evidence="2">MSR-1</strain>
    </source>
</reference>
<dbReference type="PANTHER" id="PTHR30007">
    <property type="entry name" value="PHP DOMAIN PROTEIN"/>
    <property type="match status" value="1"/>
</dbReference>
<dbReference type="Pfam" id="PF01609">
    <property type="entry name" value="DDE_Tnp_1"/>
    <property type="match status" value="1"/>
</dbReference>
<dbReference type="InterPro" id="IPR002559">
    <property type="entry name" value="Transposase_11"/>
</dbReference>
<dbReference type="PANTHER" id="PTHR30007:SF1">
    <property type="entry name" value="BLR1914 PROTEIN"/>
    <property type="match status" value="1"/>
</dbReference>
<gene>
    <name evidence="2" type="ORF">MGR_3608</name>
</gene>
<protein>
    <submittedName>
        <fullName evidence="2">Transposase, IS4</fullName>
    </submittedName>
</protein>
<evidence type="ECO:0000313" key="2">
    <source>
        <dbReference type="EMBL" id="CAM77201.1"/>
    </source>
</evidence>
<proteinExistence type="predicted"/>
<name>A4U2U4_9PROT</name>
<dbReference type="AlphaFoldDB" id="A4U2U4"/>
<evidence type="ECO:0000259" key="1">
    <source>
        <dbReference type="Pfam" id="PF01609"/>
    </source>
</evidence>
<dbReference type="GO" id="GO:0003677">
    <property type="term" value="F:DNA binding"/>
    <property type="evidence" value="ECO:0007669"/>
    <property type="project" value="InterPro"/>
</dbReference>